<keyword evidence="15" id="KW-1185">Reference proteome</keyword>
<evidence type="ECO:0000313" key="15">
    <source>
        <dbReference type="Proteomes" id="UP001209878"/>
    </source>
</evidence>
<dbReference type="Gene3D" id="3.90.190.10">
    <property type="entry name" value="Protein tyrosine phosphatase superfamily"/>
    <property type="match status" value="2"/>
</dbReference>
<comment type="catalytic activity">
    <reaction evidence="10">
        <text>O-phospho-L-tyrosyl-[protein] + H2O = L-tyrosyl-[protein] + phosphate</text>
        <dbReference type="Rhea" id="RHEA:10684"/>
        <dbReference type="Rhea" id="RHEA-COMP:10136"/>
        <dbReference type="Rhea" id="RHEA-COMP:20101"/>
        <dbReference type="ChEBI" id="CHEBI:15377"/>
        <dbReference type="ChEBI" id="CHEBI:43474"/>
        <dbReference type="ChEBI" id="CHEBI:46858"/>
        <dbReference type="ChEBI" id="CHEBI:61978"/>
        <dbReference type="EC" id="3.1.3.48"/>
    </reaction>
</comment>
<dbReference type="FunFam" id="3.90.190.10:FF:000102">
    <property type="entry name" value="Receptor-type tyrosine-protein phosphatase"/>
    <property type="match status" value="1"/>
</dbReference>
<dbReference type="SUPFAM" id="SSF49785">
    <property type="entry name" value="Galactose-binding domain-like"/>
    <property type="match status" value="1"/>
</dbReference>
<dbReference type="Pfam" id="PF00102">
    <property type="entry name" value="Y_phosphatase"/>
    <property type="match status" value="2"/>
</dbReference>
<dbReference type="InterPro" id="IPR013783">
    <property type="entry name" value="Ig-like_fold"/>
</dbReference>
<reference evidence="14" key="1">
    <citation type="journal article" date="2023" name="Mol. Biol. Evol.">
        <title>Third-Generation Sequencing Reveals the Adaptive Role of the Epigenome in Three Deep-Sea Polychaetes.</title>
        <authorList>
            <person name="Perez M."/>
            <person name="Aroh O."/>
            <person name="Sun Y."/>
            <person name="Lan Y."/>
            <person name="Juniper S.K."/>
            <person name="Young C.R."/>
            <person name="Angers B."/>
            <person name="Qian P.Y."/>
        </authorList>
    </citation>
    <scope>NUCLEOTIDE SEQUENCE</scope>
    <source>
        <strain evidence="14">R07B-5</strain>
    </source>
</reference>
<dbReference type="InterPro" id="IPR029021">
    <property type="entry name" value="Prot-tyrosine_phosphatase-like"/>
</dbReference>
<evidence type="ECO:0000259" key="13">
    <source>
        <dbReference type="PROSITE" id="PS50853"/>
    </source>
</evidence>
<name>A0AAD9L5J6_RIDPI</name>
<keyword evidence="6" id="KW-0106">Calcium</keyword>
<evidence type="ECO:0000256" key="4">
    <source>
        <dbReference type="ARBA" id="ARBA00022729"/>
    </source>
</evidence>
<dbReference type="PROSITE" id="PS50056">
    <property type="entry name" value="TYR_PHOSPHATASE_2"/>
    <property type="match status" value="2"/>
</dbReference>
<evidence type="ECO:0000259" key="11">
    <source>
        <dbReference type="PROSITE" id="PS50055"/>
    </source>
</evidence>
<keyword evidence="5" id="KW-0378">Hydrolase</keyword>
<dbReference type="Pfam" id="PF22633">
    <property type="entry name" value="F5_F8_type_C_2"/>
    <property type="match status" value="1"/>
</dbReference>
<dbReference type="EC" id="3.1.3.48" evidence="2"/>
<dbReference type="SUPFAM" id="SSF52799">
    <property type="entry name" value="(Phosphotyrosine protein) phosphatases II"/>
    <property type="match status" value="2"/>
</dbReference>
<evidence type="ECO:0000256" key="3">
    <source>
        <dbReference type="ARBA" id="ARBA00022723"/>
    </source>
</evidence>
<keyword evidence="9" id="KW-1015">Disulfide bond</keyword>
<comment type="subcellular location">
    <subcellularLocation>
        <location evidence="1">Membrane</location>
        <topology evidence="1">Single-pass membrane protein</topology>
    </subcellularLocation>
</comment>
<evidence type="ECO:0000256" key="9">
    <source>
        <dbReference type="ARBA" id="ARBA00023157"/>
    </source>
</evidence>
<dbReference type="InterPro" id="IPR050348">
    <property type="entry name" value="Protein-Tyr_Phosphatase"/>
</dbReference>
<evidence type="ECO:0000313" key="14">
    <source>
        <dbReference type="EMBL" id="KAK2183015.1"/>
    </source>
</evidence>
<dbReference type="CDD" id="cd00047">
    <property type="entry name" value="PTPc"/>
    <property type="match status" value="1"/>
</dbReference>
<sequence length="828" mass="93220">MIYDAFPVTGAHCRFASTADSQGPCIFPCRCTQGCDTATGDCLNGGRCEDDHPNDYQWSGTGCQTGNVGFGKTAWQSPGRDEYWSSKYPARLALDGNTDPDLENHNSCAHPTAPSGTNAWWMVDLGDKYRIDRVIIYNRKKGSAWRRLKTFVLSVGNSRDSLTQCASHNHDVGSEKSVTKSCQAVGRYLRFTRDGGSQPDSAGLCEVVIIGHLFIDCQQTYCSSTCDEVVGCDTCVAGRQQPDCKKACDEGTYGVNCREDCGHCKDNSPCNVVNGRCVKGCEDWYMTDVCKTNIPTPNFGISQEPDVEDITSSSAVVRWPKANDIPSGLESYYYYVVWLHVDGQRNGRKADITQTADMDQLESSVSGLAFNTHYSVKVEPYRQHNGKHEGGKATDAATFKTSCIDNGNTKTWGIFKTEFISEEKFADYVIRQYSLKNEALKKMRRIRQFHFTGWPDKGTPEFAYPLLAFHRKVHSFDSERRGPLVVHCSAGVGRTGTFIAIDFLIDQAKAEDKVDVFHCVSRLRTQRMNMVQTLDQYIYVYQALIEFHEEAVIPCSLLRQTFDKMCRNRQLAQQFERLNALEPVRKNVKREALEPNNLAKNRFTEIVPDDRFRPYLLTPWKEGTNYINAVYVNGYKERNAYIITQSPMTATVVDLWRLLNDHESRTVVMLDHSDVTDDECAIYWPNQTDEKCKYGPFEVERVDTDSTEKANVTVREFKLSKSSRSGDSGTVIKQFQLNNSWSRDSPLPSNATVLVDLLDAVEKWQQQNGNGPIVIHCTDGASRSGLVCAASYLLEHMKVEQEVDVFHAVQHIRTTRPQLITHLVSGGH</sequence>
<proteinExistence type="predicted"/>
<dbReference type="InterPro" id="IPR000242">
    <property type="entry name" value="PTP_cat"/>
</dbReference>
<feature type="domain" description="Fibronectin type-III" evidence="13">
    <location>
        <begin position="301"/>
        <end position="404"/>
    </location>
</feature>
<dbReference type="PANTHER" id="PTHR19134">
    <property type="entry name" value="RECEPTOR-TYPE TYROSINE-PROTEIN PHOSPHATASE"/>
    <property type="match status" value="1"/>
</dbReference>
<feature type="domain" description="Tyrosine specific protein phosphatases" evidence="12">
    <location>
        <begin position="755"/>
        <end position="820"/>
    </location>
</feature>
<evidence type="ECO:0000256" key="5">
    <source>
        <dbReference type="ARBA" id="ARBA00022801"/>
    </source>
</evidence>
<dbReference type="SUPFAM" id="SSF49265">
    <property type="entry name" value="Fibronectin type III"/>
    <property type="match status" value="1"/>
</dbReference>
<gene>
    <name evidence="14" type="ORF">NP493_327g01005</name>
</gene>
<protein>
    <recommendedName>
        <fullName evidence="2">protein-tyrosine-phosphatase</fullName>
        <ecNumber evidence="2">3.1.3.48</ecNumber>
    </recommendedName>
</protein>
<keyword evidence="7" id="KW-0904">Protein phosphatase</keyword>
<dbReference type="InterPro" id="IPR006585">
    <property type="entry name" value="FTP1"/>
</dbReference>
<dbReference type="GO" id="GO:0016020">
    <property type="term" value="C:membrane"/>
    <property type="evidence" value="ECO:0007669"/>
    <property type="project" value="UniProtKB-SubCell"/>
</dbReference>
<dbReference type="Gene3D" id="2.60.120.260">
    <property type="entry name" value="Galactose-binding domain-like"/>
    <property type="match status" value="1"/>
</dbReference>
<dbReference type="PANTHER" id="PTHR19134:SF449">
    <property type="entry name" value="TYROSINE-PROTEIN PHOSPHATASE 1"/>
    <property type="match status" value="1"/>
</dbReference>
<dbReference type="InterPro" id="IPR036116">
    <property type="entry name" value="FN3_sf"/>
</dbReference>
<dbReference type="InterPro" id="IPR016130">
    <property type="entry name" value="Tyr_Pase_AS"/>
</dbReference>
<dbReference type="InterPro" id="IPR003961">
    <property type="entry name" value="FN3_dom"/>
</dbReference>
<evidence type="ECO:0000256" key="7">
    <source>
        <dbReference type="ARBA" id="ARBA00022912"/>
    </source>
</evidence>
<feature type="domain" description="Tyrosine-protein phosphatase" evidence="11">
    <location>
        <begin position="571"/>
        <end position="828"/>
    </location>
</feature>
<evidence type="ECO:0000256" key="1">
    <source>
        <dbReference type="ARBA" id="ARBA00004167"/>
    </source>
</evidence>
<evidence type="ECO:0000256" key="10">
    <source>
        <dbReference type="ARBA" id="ARBA00051722"/>
    </source>
</evidence>
<keyword evidence="4" id="KW-0732">Signal</keyword>
<dbReference type="GO" id="GO:0004725">
    <property type="term" value="F:protein tyrosine phosphatase activity"/>
    <property type="evidence" value="ECO:0007669"/>
    <property type="project" value="UniProtKB-EC"/>
</dbReference>
<dbReference type="InterPro" id="IPR008979">
    <property type="entry name" value="Galactose-bd-like_sf"/>
</dbReference>
<dbReference type="InterPro" id="IPR000387">
    <property type="entry name" value="Tyr_Pase_dom"/>
</dbReference>
<dbReference type="GO" id="GO:0046872">
    <property type="term" value="F:metal ion binding"/>
    <property type="evidence" value="ECO:0007669"/>
    <property type="project" value="UniProtKB-KW"/>
</dbReference>
<dbReference type="PRINTS" id="PR00700">
    <property type="entry name" value="PRTYPHPHTASE"/>
</dbReference>
<dbReference type="PROSITE" id="PS00383">
    <property type="entry name" value="TYR_PHOSPHATASE_1"/>
    <property type="match status" value="2"/>
</dbReference>
<evidence type="ECO:0000256" key="8">
    <source>
        <dbReference type="ARBA" id="ARBA00023136"/>
    </source>
</evidence>
<dbReference type="SMART" id="SM00607">
    <property type="entry name" value="FTP"/>
    <property type="match status" value="1"/>
</dbReference>
<dbReference type="Proteomes" id="UP001209878">
    <property type="component" value="Unassembled WGS sequence"/>
</dbReference>
<accession>A0AAD9L5J6</accession>
<keyword evidence="3" id="KW-0479">Metal-binding</keyword>
<keyword evidence="8" id="KW-0472">Membrane</keyword>
<evidence type="ECO:0000256" key="2">
    <source>
        <dbReference type="ARBA" id="ARBA00013064"/>
    </source>
</evidence>
<dbReference type="InterPro" id="IPR003595">
    <property type="entry name" value="Tyr_Pase_cat"/>
</dbReference>
<dbReference type="SMART" id="SM00194">
    <property type="entry name" value="PTPc"/>
    <property type="match status" value="2"/>
</dbReference>
<dbReference type="PROSITE" id="PS50853">
    <property type="entry name" value="FN3"/>
    <property type="match status" value="1"/>
</dbReference>
<dbReference type="PROSITE" id="PS50055">
    <property type="entry name" value="TYR_PHOSPHATASE_PTP"/>
    <property type="match status" value="2"/>
</dbReference>
<comment type="caution">
    <text evidence="14">The sequence shown here is derived from an EMBL/GenBank/DDBJ whole genome shotgun (WGS) entry which is preliminary data.</text>
</comment>
<organism evidence="14 15">
    <name type="scientific">Ridgeia piscesae</name>
    <name type="common">Tubeworm</name>
    <dbReference type="NCBI Taxonomy" id="27915"/>
    <lineage>
        <taxon>Eukaryota</taxon>
        <taxon>Metazoa</taxon>
        <taxon>Spiralia</taxon>
        <taxon>Lophotrochozoa</taxon>
        <taxon>Annelida</taxon>
        <taxon>Polychaeta</taxon>
        <taxon>Sedentaria</taxon>
        <taxon>Canalipalpata</taxon>
        <taxon>Sabellida</taxon>
        <taxon>Siboglinidae</taxon>
        <taxon>Ridgeia</taxon>
    </lineage>
</organism>
<feature type="domain" description="Tyrosine specific protein phosphatases" evidence="12">
    <location>
        <begin position="467"/>
        <end position="538"/>
    </location>
</feature>
<dbReference type="EMBL" id="JAODUO010000327">
    <property type="protein sequence ID" value="KAK2183015.1"/>
    <property type="molecule type" value="Genomic_DNA"/>
</dbReference>
<dbReference type="SMART" id="SM00404">
    <property type="entry name" value="PTPc_motif"/>
    <property type="match status" value="2"/>
</dbReference>
<dbReference type="Gene3D" id="2.60.40.10">
    <property type="entry name" value="Immunoglobulins"/>
    <property type="match status" value="1"/>
</dbReference>
<evidence type="ECO:0000259" key="12">
    <source>
        <dbReference type="PROSITE" id="PS50056"/>
    </source>
</evidence>
<feature type="domain" description="Tyrosine-protein phosphatase" evidence="11">
    <location>
        <begin position="285"/>
        <end position="547"/>
    </location>
</feature>
<evidence type="ECO:0000256" key="6">
    <source>
        <dbReference type="ARBA" id="ARBA00022837"/>
    </source>
</evidence>
<dbReference type="AlphaFoldDB" id="A0AAD9L5J6"/>